<gene>
    <name evidence="1" type="ORF">Back11_05280</name>
</gene>
<dbReference type="InterPro" id="IPR029062">
    <property type="entry name" value="Class_I_gatase-like"/>
</dbReference>
<name>A0A3G9J3A0_9BACL</name>
<dbReference type="AlphaFoldDB" id="A0A3G9J3A0"/>
<evidence type="ECO:0000313" key="2">
    <source>
        <dbReference type="Proteomes" id="UP000275368"/>
    </source>
</evidence>
<dbReference type="Gene3D" id="3.40.50.880">
    <property type="match status" value="1"/>
</dbReference>
<sequence length="54" mass="5936">MITAGGVSAALDLGLYVVELFSDAETVEQIQQAMDYPYYNSNLLNHSNNPSKIE</sequence>
<dbReference type="KEGG" id="pbk:Back11_05280"/>
<dbReference type="RefSeq" id="WP_164522648.1">
    <property type="nucleotide sequence ID" value="NZ_AP019308.1"/>
</dbReference>
<protein>
    <submittedName>
        <fullName evidence="1">Uncharacterized protein</fullName>
    </submittedName>
</protein>
<reference evidence="1 2" key="1">
    <citation type="submission" date="2018-11" db="EMBL/GenBank/DDBJ databases">
        <title>Complete genome sequence of Paenibacillus baekrokdamisoli strain KCTC 33723.</title>
        <authorList>
            <person name="Kang S.W."/>
            <person name="Lee K.C."/>
            <person name="Kim K.K."/>
            <person name="Kim J.S."/>
            <person name="Kim D.S."/>
            <person name="Ko S.H."/>
            <person name="Yang S.H."/>
            <person name="Lee J.S."/>
        </authorList>
    </citation>
    <scope>NUCLEOTIDE SEQUENCE [LARGE SCALE GENOMIC DNA]</scope>
    <source>
        <strain evidence="1 2">KCTC 33723</strain>
    </source>
</reference>
<dbReference type="EMBL" id="AP019308">
    <property type="protein sequence ID" value="BBH19183.1"/>
    <property type="molecule type" value="Genomic_DNA"/>
</dbReference>
<keyword evidence="2" id="KW-1185">Reference proteome</keyword>
<evidence type="ECO:0000313" key="1">
    <source>
        <dbReference type="EMBL" id="BBH19183.1"/>
    </source>
</evidence>
<organism evidence="1 2">
    <name type="scientific">Paenibacillus baekrokdamisoli</name>
    <dbReference type="NCBI Taxonomy" id="1712516"/>
    <lineage>
        <taxon>Bacteria</taxon>
        <taxon>Bacillati</taxon>
        <taxon>Bacillota</taxon>
        <taxon>Bacilli</taxon>
        <taxon>Bacillales</taxon>
        <taxon>Paenibacillaceae</taxon>
        <taxon>Paenibacillus</taxon>
    </lineage>
</organism>
<dbReference type="Proteomes" id="UP000275368">
    <property type="component" value="Chromosome"/>
</dbReference>
<accession>A0A3G9J3A0</accession>
<proteinExistence type="predicted"/>